<dbReference type="Proteomes" id="UP001258315">
    <property type="component" value="Unassembled WGS sequence"/>
</dbReference>
<comment type="caution">
    <text evidence="1">The sequence shown here is derived from an EMBL/GenBank/DDBJ whole genome shotgun (WGS) entry which is preliminary data.</text>
</comment>
<evidence type="ECO:0000313" key="1">
    <source>
        <dbReference type="EMBL" id="MDT3404770.1"/>
    </source>
</evidence>
<evidence type="ECO:0000313" key="2">
    <source>
        <dbReference type="Proteomes" id="UP001258315"/>
    </source>
</evidence>
<dbReference type="RefSeq" id="WP_311952434.1">
    <property type="nucleotide sequence ID" value="NZ_JAVLVU010000001.1"/>
</dbReference>
<proteinExistence type="predicted"/>
<dbReference type="EMBL" id="JAVLVU010000001">
    <property type="protein sequence ID" value="MDT3404770.1"/>
    <property type="molecule type" value="Genomic_DNA"/>
</dbReference>
<reference evidence="2" key="1">
    <citation type="submission" date="2023-07" db="EMBL/GenBank/DDBJ databases">
        <title>Functional and genomic diversity of the sorghum phyllosphere microbiome.</title>
        <authorList>
            <person name="Shade A."/>
        </authorList>
    </citation>
    <scope>NUCLEOTIDE SEQUENCE [LARGE SCALE GENOMIC DNA]</scope>
    <source>
        <strain evidence="2">SORGH_AS_0422</strain>
    </source>
</reference>
<organism evidence="1 2">
    <name type="scientific">Mucilaginibacter terrae</name>
    <dbReference type="NCBI Taxonomy" id="1955052"/>
    <lineage>
        <taxon>Bacteria</taxon>
        <taxon>Pseudomonadati</taxon>
        <taxon>Bacteroidota</taxon>
        <taxon>Sphingobacteriia</taxon>
        <taxon>Sphingobacteriales</taxon>
        <taxon>Sphingobacteriaceae</taxon>
        <taxon>Mucilaginibacter</taxon>
    </lineage>
</organism>
<accession>A0ABU3GYP0</accession>
<name>A0ABU3GYP0_9SPHI</name>
<sequence length="352" mass="40438">MKKFLTRLLLFFTVTVIVNIVLNNTLPIAGDERFDSRYQYLQQNIKQYNTLFFGSSRTLRHIIPSAFDSVSRAGNVNTRSYNLGTPANKSLETYTQYERFLNDYKASGNKNISYAFIEIHPLDGVTNKNMTTRKGYYWMSSSNMKFIWSYFKSTIHNSKSRLQMCGNYAFAYLLRQIGFNYIDLTKPDPDRQLNIGFKKDGYISLEDEVKYTNSDDRRKELTDIREKFEVDSNSLNTRRIAVENEFKTADKPQTPPLAHLQKLKQLLEKSSQLGIKLTFVIQPRLGSYTEVLALKAALPQNTVIEIANPLTHTGLWQVKNAYDVGHMKVAGAKMSTVLLAQQFDNIVKVQTP</sequence>
<gene>
    <name evidence="1" type="ORF">QE417_003842</name>
</gene>
<protein>
    <submittedName>
        <fullName evidence="1">Uncharacterized protein</fullName>
    </submittedName>
</protein>
<keyword evidence="2" id="KW-1185">Reference proteome</keyword>